<dbReference type="Proteomes" id="UP000320496">
    <property type="component" value="Chromosome"/>
</dbReference>
<proteinExistence type="predicted"/>
<reference evidence="2 3" key="1">
    <citation type="submission" date="2019-02" db="EMBL/GenBank/DDBJ databases">
        <title>Deep-cultivation of Planctomycetes and their phenomic and genomic characterization uncovers novel biology.</title>
        <authorList>
            <person name="Wiegand S."/>
            <person name="Jogler M."/>
            <person name="Boedeker C."/>
            <person name="Pinto D."/>
            <person name="Vollmers J."/>
            <person name="Rivas-Marin E."/>
            <person name="Kohn T."/>
            <person name="Peeters S.H."/>
            <person name="Heuer A."/>
            <person name="Rast P."/>
            <person name="Oberbeckmann S."/>
            <person name="Bunk B."/>
            <person name="Jeske O."/>
            <person name="Meyerdierks A."/>
            <person name="Storesund J.E."/>
            <person name="Kallscheuer N."/>
            <person name="Luecker S."/>
            <person name="Lage O.M."/>
            <person name="Pohl T."/>
            <person name="Merkel B.J."/>
            <person name="Hornburger P."/>
            <person name="Mueller R.-W."/>
            <person name="Bruemmer F."/>
            <person name="Labrenz M."/>
            <person name="Spormann A.M."/>
            <person name="Op den Camp H."/>
            <person name="Overmann J."/>
            <person name="Amann R."/>
            <person name="Jetten M.S.M."/>
            <person name="Mascher T."/>
            <person name="Medema M.H."/>
            <person name="Devos D.P."/>
            <person name="Kaster A.-K."/>
            <person name="Ovreas L."/>
            <person name="Rohde M."/>
            <person name="Galperin M.Y."/>
            <person name="Jogler C."/>
        </authorList>
    </citation>
    <scope>NUCLEOTIDE SEQUENCE [LARGE SCALE GENOMIC DNA]</scope>
    <source>
        <strain evidence="2 3">Mal4</strain>
    </source>
</reference>
<dbReference type="OrthoDB" id="291117at2"/>
<sequence>MTVLRGFAITIASGILFSAVGGVAGYAIGKMLPDYYRTVFRIPPGVSIDPAQAGLGLGLTQGAAAGLLCGLVIVVTVAWYNVRTGERTATEESGQ</sequence>
<dbReference type="AlphaFoldDB" id="A0A517Z766"/>
<accession>A0A517Z766</accession>
<evidence type="ECO:0000313" key="2">
    <source>
        <dbReference type="EMBL" id="QDU38328.1"/>
    </source>
</evidence>
<gene>
    <name evidence="2" type="ORF">Mal4_26550</name>
</gene>
<keyword evidence="3" id="KW-1185">Reference proteome</keyword>
<keyword evidence="1" id="KW-0812">Transmembrane</keyword>
<name>A0A517Z766_9PLAN</name>
<feature type="transmembrane region" description="Helical" evidence="1">
    <location>
        <begin position="63"/>
        <end position="82"/>
    </location>
</feature>
<dbReference type="RefSeq" id="WP_145369622.1">
    <property type="nucleotide sequence ID" value="NZ_CP036275.1"/>
</dbReference>
<dbReference type="KEGG" id="mri:Mal4_26550"/>
<feature type="transmembrane region" description="Helical" evidence="1">
    <location>
        <begin position="7"/>
        <end position="28"/>
    </location>
</feature>
<dbReference type="EMBL" id="CP036275">
    <property type="protein sequence ID" value="QDU38328.1"/>
    <property type="molecule type" value="Genomic_DNA"/>
</dbReference>
<evidence type="ECO:0000313" key="3">
    <source>
        <dbReference type="Proteomes" id="UP000320496"/>
    </source>
</evidence>
<keyword evidence="1" id="KW-1133">Transmembrane helix</keyword>
<organism evidence="2 3">
    <name type="scientific">Maioricimonas rarisocia</name>
    <dbReference type="NCBI Taxonomy" id="2528026"/>
    <lineage>
        <taxon>Bacteria</taxon>
        <taxon>Pseudomonadati</taxon>
        <taxon>Planctomycetota</taxon>
        <taxon>Planctomycetia</taxon>
        <taxon>Planctomycetales</taxon>
        <taxon>Planctomycetaceae</taxon>
        <taxon>Maioricimonas</taxon>
    </lineage>
</organism>
<protein>
    <submittedName>
        <fullName evidence="2">Uncharacterized protein</fullName>
    </submittedName>
</protein>
<keyword evidence="1" id="KW-0472">Membrane</keyword>
<evidence type="ECO:0000256" key="1">
    <source>
        <dbReference type="SAM" id="Phobius"/>
    </source>
</evidence>